<keyword evidence="3" id="KW-1185">Reference proteome</keyword>
<name>A0ABC8SQQ2_9AQUA</name>
<organism evidence="2 3">
    <name type="scientific">Ilex paraguariensis</name>
    <name type="common">yerba mate</name>
    <dbReference type="NCBI Taxonomy" id="185542"/>
    <lineage>
        <taxon>Eukaryota</taxon>
        <taxon>Viridiplantae</taxon>
        <taxon>Streptophyta</taxon>
        <taxon>Embryophyta</taxon>
        <taxon>Tracheophyta</taxon>
        <taxon>Spermatophyta</taxon>
        <taxon>Magnoliopsida</taxon>
        <taxon>eudicotyledons</taxon>
        <taxon>Gunneridae</taxon>
        <taxon>Pentapetalae</taxon>
        <taxon>asterids</taxon>
        <taxon>campanulids</taxon>
        <taxon>Aquifoliales</taxon>
        <taxon>Aquifoliaceae</taxon>
        <taxon>Ilex</taxon>
    </lineage>
</organism>
<dbReference type="InterPro" id="IPR046960">
    <property type="entry name" value="PPR_At4g14850-like_plant"/>
</dbReference>
<sequence length="125" mass="13916">MDKVYGIKPGPDHYACTIDLLGCSGKMREAKELLNEMVVEPDAIVWKALLAGMYTHNNPKEGDSSEQRLLSSIAINQPLQTGELKQDVLDLRRIVLEALILKSAMVASLTGYTFWLLRRARTSAI</sequence>
<proteinExistence type="predicted"/>
<dbReference type="Proteomes" id="UP001642360">
    <property type="component" value="Unassembled WGS sequence"/>
</dbReference>
<keyword evidence="1" id="KW-0812">Transmembrane</keyword>
<dbReference type="InterPro" id="IPR011990">
    <property type="entry name" value="TPR-like_helical_dom_sf"/>
</dbReference>
<dbReference type="Gene3D" id="1.25.40.10">
    <property type="entry name" value="Tetratricopeptide repeat domain"/>
    <property type="match status" value="1"/>
</dbReference>
<dbReference type="AlphaFoldDB" id="A0ABC8SQQ2"/>
<evidence type="ECO:0000313" key="2">
    <source>
        <dbReference type="EMBL" id="CAK9159531.1"/>
    </source>
</evidence>
<evidence type="ECO:0008006" key="4">
    <source>
        <dbReference type="Google" id="ProtNLM"/>
    </source>
</evidence>
<comment type="caution">
    <text evidence="2">The sequence shown here is derived from an EMBL/GenBank/DDBJ whole genome shotgun (WGS) entry which is preliminary data.</text>
</comment>
<reference evidence="2 3" key="1">
    <citation type="submission" date="2024-02" db="EMBL/GenBank/DDBJ databases">
        <authorList>
            <person name="Vignale AGUSTIN F."/>
            <person name="Sosa J E."/>
            <person name="Modenutti C."/>
        </authorList>
    </citation>
    <scope>NUCLEOTIDE SEQUENCE [LARGE SCALE GENOMIC DNA]</scope>
</reference>
<evidence type="ECO:0000256" key="1">
    <source>
        <dbReference type="SAM" id="Phobius"/>
    </source>
</evidence>
<dbReference type="PANTHER" id="PTHR47926:SF517">
    <property type="entry name" value="TETRATRICOPEPTIDE REPEAT-LIKE SUPERFAMILY PROTEIN"/>
    <property type="match status" value="1"/>
</dbReference>
<keyword evidence="1" id="KW-1133">Transmembrane helix</keyword>
<protein>
    <recommendedName>
        <fullName evidence="4">Pentatricopeptide repeat-containing protein</fullName>
    </recommendedName>
</protein>
<keyword evidence="1" id="KW-0472">Membrane</keyword>
<feature type="transmembrane region" description="Helical" evidence="1">
    <location>
        <begin position="94"/>
        <end position="117"/>
    </location>
</feature>
<accession>A0ABC8SQQ2</accession>
<dbReference type="EMBL" id="CAUOFW020003371">
    <property type="protein sequence ID" value="CAK9159531.1"/>
    <property type="molecule type" value="Genomic_DNA"/>
</dbReference>
<dbReference type="PANTHER" id="PTHR47926">
    <property type="entry name" value="PENTATRICOPEPTIDE REPEAT-CONTAINING PROTEIN"/>
    <property type="match status" value="1"/>
</dbReference>
<evidence type="ECO:0000313" key="3">
    <source>
        <dbReference type="Proteomes" id="UP001642360"/>
    </source>
</evidence>
<gene>
    <name evidence="2" type="ORF">ILEXP_LOCUS28225</name>
</gene>